<organism evidence="2 3">
    <name type="scientific">Piscinibacterium candidicorallinum</name>
    <dbReference type="NCBI Taxonomy" id="1793872"/>
    <lineage>
        <taxon>Bacteria</taxon>
        <taxon>Pseudomonadati</taxon>
        <taxon>Pseudomonadota</taxon>
        <taxon>Betaproteobacteria</taxon>
        <taxon>Burkholderiales</taxon>
        <taxon>Piscinibacterium</taxon>
    </lineage>
</organism>
<reference evidence="3" key="1">
    <citation type="journal article" date="2019" name="Int. J. Syst. Evol. Microbiol.">
        <title>The Global Catalogue of Microorganisms (GCM) 10K type strain sequencing project: providing services to taxonomists for standard genome sequencing and annotation.</title>
        <authorList>
            <consortium name="The Broad Institute Genomics Platform"/>
            <consortium name="The Broad Institute Genome Sequencing Center for Infectious Disease"/>
            <person name="Wu L."/>
            <person name="Ma J."/>
        </authorList>
    </citation>
    <scope>NUCLEOTIDE SEQUENCE [LARGE SCALE GENOMIC DNA]</scope>
    <source>
        <strain evidence="3">KCTC 52168</strain>
    </source>
</reference>
<dbReference type="SMART" id="SM00450">
    <property type="entry name" value="RHOD"/>
    <property type="match status" value="1"/>
</dbReference>
<dbReference type="EMBL" id="JBHRTI010000004">
    <property type="protein sequence ID" value="MFC3148071.1"/>
    <property type="molecule type" value="Genomic_DNA"/>
</dbReference>
<dbReference type="SUPFAM" id="SSF52821">
    <property type="entry name" value="Rhodanese/Cell cycle control phosphatase"/>
    <property type="match status" value="1"/>
</dbReference>
<dbReference type="Gene3D" id="3.40.250.10">
    <property type="entry name" value="Rhodanese-like domain"/>
    <property type="match status" value="1"/>
</dbReference>
<keyword evidence="3" id="KW-1185">Reference proteome</keyword>
<dbReference type="InterPro" id="IPR001763">
    <property type="entry name" value="Rhodanese-like_dom"/>
</dbReference>
<dbReference type="Proteomes" id="UP001595556">
    <property type="component" value="Unassembled WGS sequence"/>
</dbReference>
<dbReference type="InterPro" id="IPR036873">
    <property type="entry name" value="Rhodanese-like_dom_sf"/>
</dbReference>
<dbReference type="PROSITE" id="PS50206">
    <property type="entry name" value="RHODANESE_3"/>
    <property type="match status" value="1"/>
</dbReference>
<feature type="domain" description="Rhodanese" evidence="1">
    <location>
        <begin position="60"/>
        <end position="159"/>
    </location>
</feature>
<evidence type="ECO:0000313" key="2">
    <source>
        <dbReference type="EMBL" id="MFC3148071.1"/>
    </source>
</evidence>
<evidence type="ECO:0000259" key="1">
    <source>
        <dbReference type="PROSITE" id="PS50206"/>
    </source>
</evidence>
<proteinExistence type="predicted"/>
<name>A0ABV7H625_9BURK</name>
<dbReference type="PANTHER" id="PTHR44086:SF10">
    <property type="entry name" value="THIOSULFATE SULFURTRANSFERASE_RHODANESE-LIKE DOMAIN-CONTAINING PROTEIN 3"/>
    <property type="match status" value="1"/>
</dbReference>
<accession>A0ABV7H625</accession>
<dbReference type="PANTHER" id="PTHR44086">
    <property type="entry name" value="THIOSULFATE SULFURTRANSFERASE RDL2, MITOCHONDRIAL-RELATED"/>
    <property type="match status" value="1"/>
</dbReference>
<comment type="caution">
    <text evidence="2">The sequence shown here is derived from an EMBL/GenBank/DDBJ whole genome shotgun (WGS) entry which is preliminary data.</text>
</comment>
<sequence>MSSIPHPHASESDASTAAGVRDALDAKADALFAKAAERRAQLELQYAGAVTPPEAWRLASSGHALIVDVRTHAEWNYVGRLPEVPLISWRIYPDNRVNDGFLDELAQRVPRDRPVLFLCRSGLRSHAAAQAATEAGWQAAYNILEGFEGDLDDAGQRGRRNGWRLHGLPWVQS</sequence>
<dbReference type="RefSeq" id="WP_377303676.1">
    <property type="nucleotide sequence ID" value="NZ_CP180191.1"/>
</dbReference>
<gene>
    <name evidence="2" type="ORF">ACFOEN_10495</name>
</gene>
<evidence type="ECO:0000313" key="3">
    <source>
        <dbReference type="Proteomes" id="UP001595556"/>
    </source>
</evidence>
<protein>
    <submittedName>
        <fullName evidence="2">Rhodanese-like domain-containing protein</fullName>
    </submittedName>
</protein>
<dbReference type="Pfam" id="PF00581">
    <property type="entry name" value="Rhodanese"/>
    <property type="match status" value="1"/>
</dbReference>